<reference evidence="2" key="2">
    <citation type="submission" date="2018-03" db="EMBL/GenBank/DDBJ databases">
        <title>The Triticum urartu genome reveals the dynamic nature of wheat genome evolution.</title>
        <authorList>
            <person name="Ling H."/>
            <person name="Ma B."/>
            <person name="Shi X."/>
            <person name="Liu H."/>
            <person name="Dong L."/>
            <person name="Sun H."/>
            <person name="Cao Y."/>
            <person name="Gao Q."/>
            <person name="Zheng S."/>
            <person name="Li Y."/>
            <person name="Yu Y."/>
            <person name="Du H."/>
            <person name="Qi M."/>
            <person name="Li Y."/>
            <person name="Yu H."/>
            <person name="Cui Y."/>
            <person name="Wang N."/>
            <person name="Chen C."/>
            <person name="Wu H."/>
            <person name="Zhao Y."/>
            <person name="Zhang J."/>
            <person name="Li Y."/>
            <person name="Zhou W."/>
            <person name="Zhang B."/>
            <person name="Hu W."/>
            <person name="Eijk M."/>
            <person name="Tang J."/>
            <person name="Witsenboer H."/>
            <person name="Zhao S."/>
            <person name="Li Z."/>
            <person name="Zhang A."/>
            <person name="Wang D."/>
            <person name="Liang C."/>
        </authorList>
    </citation>
    <scope>NUCLEOTIDE SEQUENCE [LARGE SCALE GENOMIC DNA]</scope>
    <source>
        <strain evidence="2">cv. G1812</strain>
    </source>
</reference>
<feature type="compositionally biased region" description="Basic and acidic residues" evidence="1">
    <location>
        <begin position="1"/>
        <end position="11"/>
    </location>
</feature>
<feature type="region of interest" description="Disordered" evidence="1">
    <location>
        <begin position="1"/>
        <end position="25"/>
    </location>
</feature>
<evidence type="ECO:0000313" key="3">
    <source>
        <dbReference type="Proteomes" id="UP000015106"/>
    </source>
</evidence>
<proteinExistence type="predicted"/>
<dbReference type="Gramene" id="TuG1812G0500000891.01.T01">
    <property type="protein sequence ID" value="TuG1812G0500000891.01.T01.cds394128"/>
    <property type="gene ID" value="TuG1812G0500000891.01"/>
</dbReference>
<dbReference type="EnsemblPlants" id="TuG1812G0500000891.01.T01">
    <property type="protein sequence ID" value="TuG1812G0500000891.01.T01.cds394128"/>
    <property type="gene ID" value="TuG1812G0500000891.01"/>
</dbReference>
<sequence>MSTPPRVEHSSDPPSPAARPAKSGAPIPCLAHVPVSSALPLRLMYRVAATLLHPRRFRRRPPLKPGAAKLLPRWISPPRHEPVHPRPPVRATASPCIV</sequence>
<dbReference type="Proteomes" id="UP000015106">
    <property type="component" value="Chromosome 5"/>
</dbReference>
<keyword evidence="3" id="KW-1185">Reference proteome</keyword>
<dbReference type="AlphaFoldDB" id="A0A8R7QCB2"/>
<evidence type="ECO:0000256" key="1">
    <source>
        <dbReference type="SAM" id="MobiDB-lite"/>
    </source>
</evidence>
<accession>A0A8R7QCB2</accession>
<organism evidence="2 3">
    <name type="scientific">Triticum urartu</name>
    <name type="common">Red wild einkorn</name>
    <name type="synonym">Crithodium urartu</name>
    <dbReference type="NCBI Taxonomy" id="4572"/>
    <lineage>
        <taxon>Eukaryota</taxon>
        <taxon>Viridiplantae</taxon>
        <taxon>Streptophyta</taxon>
        <taxon>Embryophyta</taxon>
        <taxon>Tracheophyta</taxon>
        <taxon>Spermatophyta</taxon>
        <taxon>Magnoliopsida</taxon>
        <taxon>Liliopsida</taxon>
        <taxon>Poales</taxon>
        <taxon>Poaceae</taxon>
        <taxon>BOP clade</taxon>
        <taxon>Pooideae</taxon>
        <taxon>Triticodae</taxon>
        <taxon>Triticeae</taxon>
        <taxon>Triticinae</taxon>
        <taxon>Triticum</taxon>
    </lineage>
</organism>
<reference evidence="3" key="1">
    <citation type="journal article" date="2013" name="Nature">
        <title>Draft genome of the wheat A-genome progenitor Triticum urartu.</title>
        <authorList>
            <person name="Ling H.Q."/>
            <person name="Zhao S."/>
            <person name="Liu D."/>
            <person name="Wang J."/>
            <person name="Sun H."/>
            <person name="Zhang C."/>
            <person name="Fan H."/>
            <person name="Li D."/>
            <person name="Dong L."/>
            <person name="Tao Y."/>
            <person name="Gao C."/>
            <person name="Wu H."/>
            <person name="Li Y."/>
            <person name="Cui Y."/>
            <person name="Guo X."/>
            <person name="Zheng S."/>
            <person name="Wang B."/>
            <person name="Yu K."/>
            <person name="Liang Q."/>
            <person name="Yang W."/>
            <person name="Lou X."/>
            <person name="Chen J."/>
            <person name="Feng M."/>
            <person name="Jian J."/>
            <person name="Zhang X."/>
            <person name="Luo G."/>
            <person name="Jiang Y."/>
            <person name="Liu J."/>
            <person name="Wang Z."/>
            <person name="Sha Y."/>
            <person name="Zhang B."/>
            <person name="Wu H."/>
            <person name="Tang D."/>
            <person name="Shen Q."/>
            <person name="Xue P."/>
            <person name="Zou S."/>
            <person name="Wang X."/>
            <person name="Liu X."/>
            <person name="Wang F."/>
            <person name="Yang Y."/>
            <person name="An X."/>
            <person name="Dong Z."/>
            <person name="Zhang K."/>
            <person name="Zhang X."/>
            <person name="Luo M.C."/>
            <person name="Dvorak J."/>
            <person name="Tong Y."/>
            <person name="Wang J."/>
            <person name="Yang H."/>
            <person name="Li Z."/>
            <person name="Wang D."/>
            <person name="Zhang A."/>
            <person name="Wang J."/>
        </authorList>
    </citation>
    <scope>NUCLEOTIDE SEQUENCE</scope>
    <source>
        <strain evidence="3">cv. G1812</strain>
    </source>
</reference>
<reference evidence="2" key="3">
    <citation type="submission" date="2022-06" db="UniProtKB">
        <authorList>
            <consortium name="EnsemblPlants"/>
        </authorList>
    </citation>
    <scope>IDENTIFICATION</scope>
</reference>
<name>A0A8R7QCB2_TRIUA</name>
<feature type="region of interest" description="Disordered" evidence="1">
    <location>
        <begin position="58"/>
        <end position="98"/>
    </location>
</feature>
<evidence type="ECO:0000313" key="2">
    <source>
        <dbReference type="EnsemblPlants" id="TuG1812G0500000891.01.T01.cds394128"/>
    </source>
</evidence>
<protein>
    <submittedName>
        <fullName evidence="2">Uncharacterized protein</fullName>
    </submittedName>
</protein>